<accession>A0A511UMZ0</accession>
<evidence type="ECO:0000313" key="3">
    <source>
        <dbReference type="Proteomes" id="UP000321303"/>
    </source>
</evidence>
<dbReference type="Proteomes" id="UP000321303">
    <property type="component" value="Unassembled WGS sequence"/>
</dbReference>
<proteinExistence type="predicted"/>
<gene>
    <name evidence="2" type="ORF">HVA01_10470</name>
</gene>
<evidence type="ECO:0000313" key="2">
    <source>
        <dbReference type="EMBL" id="GEN27401.1"/>
    </source>
</evidence>
<evidence type="ECO:0000259" key="1">
    <source>
        <dbReference type="Pfam" id="PF14261"/>
    </source>
</evidence>
<name>A0A511UMZ0_9GAMM</name>
<dbReference type="InterPro" id="IPR025587">
    <property type="entry name" value="DUF4351"/>
</dbReference>
<comment type="caution">
    <text evidence="2">The sequence shown here is derived from an EMBL/GenBank/DDBJ whole genome shotgun (WGS) entry which is preliminary data.</text>
</comment>
<feature type="domain" description="DUF4351" evidence="1">
    <location>
        <begin position="19"/>
        <end position="74"/>
    </location>
</feature>
<keyword evidence="3" id="KW-1185">Reference proteome</keyword>
<dbReference type="EMBL" id="BJXV01000004">
    <property type="protein sequence ID" value="GEN27401.1"/>
    <property type="molecule type" value="Genomic_DNA"/>
</dbReference>
<sequence>MAFVRERALRDEISLLNDAKREEAQRILQRLLTKRFGDLPEWAIPKLESANAKQLERWTDEILVVDSLDDLFKY</sequence>
<reference evidence="2 3" key="1">
    <citation type="submission" date="2019-07" db="EMBL/GenBank/DDBJ databases">
        <title>Whole genome shotgun sequence of Halomonas variabilis NBRC 102410.</title>
        <authorList>
            <person name="Hosoyama A."/>
            <person name="Uohara A."/>
            <person name="Ohji S."/>
            <person name="Ichikawa N."/>
        </authorList>
    </citation>
    <scope>NUCLEOTIDE SEQUENCE [LARGE SCALE GENOMIC DNA]</scope>
    <source>
        <strain evidence="2 3">NBRC 102410</strain>
    </source>
</reference>
<dbReference type="Pfam" id="PF14261">
    <property type="entry name" value="DUF4351"/>
    <property type="match status" value="1"/>
</dbReference>
<organism evidence="2 3">
    <name type="scientific">Halovibrio variabilis</name>
    <dbReference type="NCBI Taxonomy" id="31910"/>
    <lineage>
        <taxon>Bacteria</taxon>
        <taxon>Pseudomonadati</taxon>
        <taxon>Pseudomonadota</taxon>
        <taxon>Gammaproteobacteria</taxon>
        <taxon>Oceanospirillales</taxon>
        <taxon>Halomonadaceae</taxon>
        <taxon>Halovibrio</taxon>
    </lineage>
</organism>
<dbReference type="AlphaFoldDB" id="A0A511UMZ0"/>
<dbReference type="RefSeq" id="WP_218031534.1">
    <property type="nucleotide sequence ID" value="NZ_BJXV01000004.1"/>
</dbReference>
<protein>
    <recommendedName>
        <fullName evidence="1">DUF4351 domain-containing protein</fullName>
    </recommendedName>
</protein>